<evidence type="ECO:0000313" key="4">
    <source>
        <dbReference type="EMBL" id="AYJ84960.1"/>
    </source>
</evidence>
<dbReference type="PANTHER" id="PTHR30592">
    <property type="entry name" value="FORMATE DEHYDROGENASE"/>
    <property type="match status" value="1"/>
</dbReference>
<keyword evidence="1 3" id="KW-0963">Cytoplasm</keyword>
<proteinExistence type="inferred from homology"/>
<dbReference type="Pfam" id="PF02634">
    <property type="entry name" value="FdhD-NarQ"/>
    <property type="match status" value="1"/>
</dbReference>
<dbReference type="RefSeq" id="WP_121151069.1">
    <property type="nucleotide sequence ID" value="NZ_CP032828.1"/>
</dbReference>
<keyword evidence="5" id="KW-1185">Reference proteome</keyword>
<evidence type="ECO:0000256" key="3">
    <source>
        <dbReference type="HAMAP-Rule" id="MF_00187"/>
    </source>
</evidence>
<dbReference type="InterPro" id="IPR016193">
    <property type="entry name" value="Cytidine_deaminase-like"/>
</dbReference>
<organism evidence="4 5">
    <name type="scientific">Sphingomonas paeninsulae</name>
    <dbReference type="NCBI Taxonomy" id="2319844"/>
    <lineage>
        <taxon>Bacteria</taxon>
        <taxon>Pseudomonadati</taxon>
        <taxon>Pseudomonadota</taxon>
        <taxon>Alphaproteobacteria</taxon>
        <taxon>Sphingomonadales</taxon>
        <taxon>Sphingomonadaceae</taxon>
        <taxon>Sphingomonas</taxon>
    </lineage>
</organism>
<dbReference type="GO" id="GO:0005737">
    <property type="term" value="C:cytoplasm"/>
    <property type="evidence" value="ECO:0007669"/>
    <property type="project" value="UniProtKB-SubCell"/>
</dbReference>
<keyword evidence="2 3" id="KW-0501">Molybdenum cofactor biosynthesis</keyword>
<dbReference type="PANTHER" id="PTHR30592:SF1">
    <property type="entry name" value="SULFUR CARRIER PROTEIN FDHD"/>
    <property type="match status" value="1"/>
</dbReference>
<comment type="subcellular location">
    <subcellularLocation>
        <location evidence="3">Cytoplasm</location>
    </subcellularLocation>
</comment>
<protein>
    <recommendedName>
        <fullName evidence="3">Sulfur carrier protein FdhD</fullName>
    </recommendedName>
</protein>
<dbReference type="GO" id="GO:0016783">
    <property type="term" value="F:sulfurtransferase activity"/>
    <property type="evidence" value="ECO:0007669"/>
    <property type="project" value="InterPro"/>
</dbReference>
<dbReference type="HAMAP" id="MF_00187">
    <property type="entry name" value="FdhD"/>
    <property type="match status" value="1"/>
</dbReference>
<comment type="caution">
    <text evidence="3">Lacks conserved residue(s) required for the propagation of feature annotation.</text>
</comment>
<keyword evidence="4" id="KW-0614">Plasmid</keyword>
<feature type="active site" description="Cysteine persulfide intermediate" evidence="3">
    <location>
        <position position="122"/>
    </location>
</feature>
<dbReference type="AlphaFoldDB" id="A0A494T7T2"/>
<gene>
    <name evidence="3 4" type="primary">fdhD</name>
    <name evidence="4" type="ORF">D3Y57_02560</name>
</gene>
<dbReference type="GO" id="GO:0097163">
    <property type="term" value="F:sulfur carrier activity"/>
    <property type="evidence" value="ECO:0007669"/>
    <property type="project" value="UniProtKB-UniRule"/>
</dbReference>
<comment type="function">
    <text evidence="3">Required for formate dehydrogenase (FDH) activity. Acts as a sulfur carrier protein that transfers sulfur from IscS to the molybdenum cofactor prior to its insertion into FDH.</text>
</comment>
<comment type="similarity">
    <text evidence="3">Belongs to the FdhD family.</text>
</comment>
<dbReference type="GO" id="GO:0006777">
    <property type="term" value="P:Mo-molybdopterin cofactor biosynthetic process"/>
    <property type="evidence" value="ECO:0007669"/>
    <property type="project" value="UniProtKB-UniRule"/>
</dbReference>
<evidence type="ECO:0000256" key="1">
    <source>
        <dbReference type="ARBA" id="ARBA00022490"/>
    </source>
</evidence>
<accession>A0A494T7T2</accession>
<dbReference type="Gene3D" id="3.10.20.10">
    <property type="match status" value="1"/>
</dbReference>
<evidence type="ECO:0000313" key="5">
    <source>
        <dbReference type="Proteomes" id="UP000276254"/>
    </source>
</evidence>
<sequence length="278" mass="29444">MLISANPEIQNANQGHKLLEACALSFAGYADVCADRAVPLETPVSLEFDGIGYAVMMATPTDLEDFAIGFFMTEGLIDGPASIRAVNIHPIEGGWIVRLFSTGCAMERVLARARTRIAESSCGLCGIENIEQALRPLPPATSGPTVARSAIAKALEKLSDFQPLSRMTGAAHAAAFATPDGDIRLVREDVGRHNALDKLIGAMRQADIDAGQGFILLSARCSYELVEKAVRAGCSMLVTISAPTSLAVERAASCGLTLGVLARRDSMLVVNDPKGRFL</sequence>
<dbReference type="SUPFAM" id="SSF53927">
    <property type="entry name" value="Cytidine deaminase-like"/>
    <property type="match status" value="1"/>
</dbReference>
<dbReference type="KEGG" id="spha:D3Y57_02560"/>
<dbReference type="NCBIfam" id="TIGR00129">
    <property type="entry name" value="fdhD_narQ"/>
    <property type="match status" value="1"/>
</dbReference>
<dbReference type="Proteomes" id="UP000276254">
    <property type="component" value="Plasmid unnamed1"/>
</dbReference>
<name>A0A494T7T2_SPHPE</name>
<dbReference type="Gene3D" id="3.40.140.10">
    <property type="entry name" value="Cytidine Deaminase, domain 2"/>
    <property type="match status" value="1"/>
</dbReference>
<dbReference type="OrthoDB" id="3197277at2"/>
<geneLocation type="plasmid" evidence="4">
    <name>unnamed1</name>
</geneLocation>
<keyword evidence="4" id="KW-0808">Transferase</keyword>
<dbReference type="InterPro" id="IPR003786">
    <property type="entry name" value="FdhD"/>
</dbReference>
<reference evidence="4 5" key="1">
    <citation type="submission" date="2018-09" db="EMBL/GenBank/DDBJ databases">
        <title>Sphingomonas peninsula sp. nov., isolated from fildes peninsula, Antarctic soil.</title>
        <authorList>
            <person name="Yingchao G."/>
        </authorList>
    </citation>
    <scope>NUCLEOTIDE SEQUENCE [LARGE SCALE GENOMIC DNA]</scope>
    <source>
        <strain evidence="4 5">YZ-8</strain>
        <plasmid evidence="4 5">unnamed1</plasmid>
    </source>
</reference>
<evidence type="ECO:0000256" key="2">
    <source>
        <dbReference type="ARBA" id="ARBA00023150"/>
    </source>
</evidence>
<dbReference type="EMBL" id="CP032828">
    <property type="protein sequence ID" value="AYJ84960.1"/>
    <property type="molecule type" value="Genomic_DNA"/>
</dbReference>
<dbReference type="PIRSF" id="PIRSF015626">
    <property type="entry name" value="FdhD"/>
    <property type="match status" value="1"/>
</dbReference>